<dbReference type="InterPro" id="IPR005584">
    <property type="entry name" value="DNA_gyrase_inhibitor_YacG"/>
</dbReference>
<comment type="cofactor">
    <cofactor evidence="3">
        <name>Zn(2+)</name>
        <dbReference type="ChEBI" id="CHEBI:29105"/>
    </cofactor>
    <text evidence="3">Binds 1 zinc ion.</text>
</comment>
<dbReference type="GO" id="GO:0006355">
    <property type="term" value="P:regulation of DNA-templated transcription"/>
    <property type="evidence" value="ECO:0007669"/>
    <property type="project" value="InterPro"/>
</dbReference>
<feature type="binding site" evidence="3">
    <location>
        <position position="28"/>
    </location>
    <ligand>
        <name>Zn(2+)</name>
        <dbReference type="ChEBI" id="CHEBI:29105"/>
    </ligand>
</feature>
<name>A0A831RKD9_9GAMM</name>
<dbReference type="Gene3D" id="3.30.50.10">
    <property type="entry name" value="Erythroid Transcription Factor GATA-1, subunit A"/>
    <property type="match status" value="1"/>
</dbReference>
<dbReference type="InterPro" id="IPR013088">
    <property type="entry name" value="Znf_NHR/GATA"/>
</dbReference>
<feature type="binding site" evidence="3">
    <location>
        <position position="5"/>
    </location>
    <ligand>
        <name>Zn(2+)</name>
        <dbReference type="ChEBI" id="CHEBI:29105"/>
    </ligand>
</feature>
<dbReference type="GO" id="GO:0008270">
    <property type="term" value="F:zinc ion binding"/>
    <property type="evidence" value="ECO:0007669"/>
    <property type="project" value="UniProtKB-UniRule"/>
</dbReference>
<dbReference type="SUPFAM" id="SSF57716">
    <property type="entry name" value="Glucocorticoid receptor-like (DNA-binding domain)"/>
    <property type="match status" value="1"/>
</dbReference>
<reference evidence="5" key="1">
    <citation type="journal article" date="2020" name="mSystems">
        <title>Genome- and Community-Level Interaction Insights into Carbon Utilization and Element Cycling Functions of Hydrothermarchaeota in Hydrothermal Sediment.</title>
        <authorList>
            <person name="Zhou Z."/>
            <person name="Liu Y."/>
            <person name="Xu W."/>
            <person name="Pan J."/>
            <person name="Luo Z.H."/>
            <person name="Li M."/>
        </authorList>
    </citation>
    <scope>NUCLEOTIDE SEQUENCE [LARGE SCALE GENOMIC DNA]</scope>
    <source>
        <strain evidence="5">HyVt-443</strain>
    </source>
</reference>
<organism evidence="5">
    <name type="scientific">Sedimenticola thiotaurini</name>
    <dbReference type="NCBI Taxonomy" id="1543721"/>
    <lineage>
        <taxon>Bacteria</taxon>
        <taxon>Pseudomonadati</taxon>
        <taxon>Pseudomonadota</taxon>
        <taxon>Gammaproteobacteria</taxon>
        <taxon>Chromatiales</taxon>
        <taxon>Sedimenticolaceae</taxon>
        <taxon>Sedimenticola</taxon>
    </lineage>
</organism>
<dbReference type="GO" id="GO:0008657">
    <property type="term" value="F:DNA topoisomerase type II (double strand cut, ATP-hydrolyzing) inhibitor activity"/>
    <property type="evidence" value="ECO:0007669"/>
    <property type="project" value="UniProtKB-UniRule"/>
</dbReference>
<keyword evidence="2 3" id="KW-0862">Zinc</keyword>
<comment type="function">
    <text evidence="3">Inhibits all the catalytic activities of DNA gyrase by preventing its interaction with DNA. Acts by binding directly to the C-terminal domain of GyrB, which probably disrupts DNA binding by the gyrase.</text>
</comment>
<comment type="caution">
    <text evidence="5">The sequence shown here is derived from an EMBL/GenBank/DDBJ whole genome shotgun (WGS) entry which is preliminary data.</text>
</comment>
<dbReference type="EMBL" id="DRKP01000020">
    <property type="protein sequence ID" value="HEB95116.1"/>
    <property type="molecule type" value="Genomic_DNA"/>
</dbReference>
<dbReference type="HAMAP" id="MF_00649">
    <property type="entry name" value="DNA_gyrase_inhibitor_YacG"/>
    <property type="match status" value="1"/>
</dbReference>
<protein>
    <recommendedName>
        <fullName evidence="3">DNA gyrase inhibitor YacG</fullName>
    </recommendedName>
</protein>
<comment type="subunit">
    <text evidence="3">Interacts with GyrB.</text>
</comment>
<feature type="region of interest" description="Disordered" evidence="4">
    <location>
        <begin position="41"/>
        <end position="61"/>
    </location>
</feature>
<gene>
    <name evidence="3 5" type="primary">yacG</name>
    <name evidence="5" type="ORF">ENI96_01635</name>
</gene>
<feature type="binding site" evidence="3">
    <location>
        <position position="24"/>
    </location>
    <ligand>
        <name>Zn(2+)</name>
        <dbReference type="ChEBI" id="CHEBI:29105"/>
    </ligand>
</feature>
<sequence>MEVKCPTCGRRFQWNEQARSRPFCSERCRLIDLGEWLDEGYRIPDRNPARPFDPPDETSGN</sequence>
<evidence type="ECO:0000256" key="3">
    <source>
        <dbReference type="HAMAP-Rule" id="MF_00649"/>
    </source>
</evidence>
<comment type="similarity">
    <text evidence="3">Belongs to the DNA gyrase inhibitor YacG family.</text>
</comment>
<accession>A0A831RKD9</accession>
<feature type="binding site" evidence="3">
    <location>
        <position position="8"/>
    </location>
    <ligand>
        <name>Zn(2+)</name>
        <dbReference type="ChEBI" id="CHEBI:29105"/>
    </ligand>
</feature>
<evidence type="ECO:0000313" key="5">
    <source>
        <dbReference type="EMBL" id="HEB95116.1"/>
    </source>
</evidence>
<evidence type="ECO:0000256" key="2">
    <source>
        <dbReference type="ARBA" id="ARBA00022833"/>
    </source>
</evidence>
<dbReference type="Pfam" id="PF03884">
    <property type="entry name" value="YacG"/>
    <property type="match status" value="1"/>
</dbReference>
<evidence type="ECO:0000256" key="1">
    <source>
        <dbReference type="ARBA" id="ARBA00022723"/>
    </source>
</evidence>
<evidence type="ECO:0000256" key="4">
    <source>
        <dbReference type="SAM" id="MobiDB-lite"/>
    </source>
</evidence>
<dbReference type="AlphaFoldDB" id="A0A831RKD9"/>
<dbReference type="PANTHER" id="PTHR36150">
    <property type="entry name" value="DNA GYRASE INHIBITOR YACG"/>
    <property type="match status" value="1"/>
</dbReference>
<dbReference type="Proteomes" id="UP000886251">
    <property type="component" value="Unassembled WGS sequence"/>
</dbReference>
<dbReference type="PANTHER" id="PTHR36150:SF1">
    <property type="entry name" value="DNA GYRASE INHIBITOR YACG"/>
    <property type="match status" value="1"/>
</dbReference>
<keyword evidence="1 3" id="KW-0479">Metal-binding</keyword>
<proteinExistence type="inferred from homology"/>